<proteinExistence type="predicted"/>
<evidence type="ECO:0000259" key="1">
    <source>
        <dbReference type="PROSITE" id="PS50181"/>
    </source>
</evidence>
<dbReference type="InterPro" id="IPR001810">
    <property type="entry name" value="F-box_dom"/>
</dbReference>
<dbReference type="SUPFAM" id="SSF81383">
    <property type="entry name" value="F-box domain"/>
    <property type="match status" value="1"/>
</dbReference>
<sequence>MSALPSFSALPAELLSDILLLLDIPDLLTCHRLSRPIHSLISHSIALQYNLELFTANLVDGPPSHSLKSVRLRSLRDHQRAWNDVKWSDVHDIVLTQDEMSPELSAWELVGGIFAVAVGRHLRFIQLPSALRDVPTREWSIPDIGFTMKDFAMDRSQDLLVVIELSDPAPDSKFLRFHLRRLSNGTPHPRAHDPVITYGPTTVNVADAWHVVQIYSDYVVIMLQALTTLTSEVIFWNWRTAEQKTVLHGPVQSIAFLTHDLVMCAMCRPSPDPDAPEILSLDLIDLSTCPASLDIVDRSNAHTTLLLPQLSNNSEVNDPEIAIRTDYSPSYALASQHPRPFTTAAVDRLVVVTIKAFHTDLSFALFMLTSTLLDLAASRPQDPLAWGSWGPARTRMLRVDLSDVWFCYVHGMRAVVPSSQSQGTTDVLDFNQRALRKSLYHRSPDMRLQRYLIGATRVDEDEEMFERPVDTALPCRIQSFETPGLVSQENLEFMLSEDGLVLIQDDHKFKVFSF</sequence>
<dbReference type="Proteomes" id="UP000807353">
    <property type="component" value="Unassembled WGS sequence"/>
</dbReference>
<dbReference type="OrthoDB" id="2745718at2759"/>
<dbReference type="AlphaFoldDB" id="A0A9P6CEK6"/>
<protein>
    <recommendedName>
        <fullName evidence="1">F-box domain-containing protein</fullName>
    </recommendedName>
</protein>
<dbReference type="PROSITE" id="PS50181">
    <property type="entry name" value="FBOX"/>
    <property type="match status" value="1"/>
</dbReference>
<dbReference type="InterPro" id="IPR036047">
    <property type="entry name" value="F-box-like_dom_sf"/>
</dbReference>
<organism evidence="2 3">
    <name type="scientific">Collybia nuda</name>
    <dbReference type="NCBI Taxonomy" id="64659"/>
    <lineage>
        <taxon>Eukaryota</taxon>
        <taxon>Fungi</taxon>
        <taxon>Dikarya</taxon>
        <taxon>Basidiomycota</taxon>
        <taxon>Agaricomycotina</taxon>
        <taxon>Agaricomycetes</taxon>
        <taxon>Agaricomycetidae</taxon>
        <taxon>Agaricales</taxon>
        <taxon>Tricholomatineae</taxon>
        <taxon>Clitocybaceae</taxon>
        <taxon>Collybia</taxon>
    </lineage>
</organism>
<comment type="caution">
    <text evidence="2">The sequence shown here is derived from an EMBL/GenBank/DDBJ whole genome shotgun (WGS) entry which is preliminary data.</text>
</comment>
<accession>A0A9P6CEK6</accession>
<name>A0A9P6CEK6_9AGAR</name>
<dbReference type="EMBL" id="MU150267">
    <property type="protein sequence ID" value="KAF9462967.1"/>
    <property type="molecule type" value="Genomic_DNA"/>
</dbReference>
<keyword evidence="3" id="KW-1185">Reference proteome</keyword>
<reference evidence="2" key="1">
    <citation type="submission" date="2020-11" db="EMBL/GenBank/DDBJ databases">
        <authorList>
            <consortium name="DOE Joint Genome Institute"/>
            <person name="Ahrendt S."/>
            <person name="Riley R."/>
            <person name="Andreopoulos W."/>
            <person name="Labutti K."/>
            <person name="Pangilinan J."/>
            <person name="Ruiz-Duenas F.J."/>
            <person name="Barrasa J.M."/>
            <person name="Sanchez-Garcia M."/>
            <person name="Camarero S."/>
            <person name="Miyauchi S."/>
            <person name="Serrano A."/>
            <person name="Linde D."/>
            <person name="Babiker R."/>
            <person name="Drula E."/>
            <person name="Ayuso-Fernandez I."/>
            <person name="Pacheco R."/>
            <person name="Padilla G."/>
            <person name="Ferreira P."/>
            <person name="Barriuso J."/>
            <person name="Kellner H."/>
            <person name="Castanera R."/>
            <person name="Alfaro M."/>
            <person name="Ramirez L."/>
            <person name="Pisabarro A.G."/>
            <person name="Kuo A."/>
            <person name="Tritt A."/>
            <person name="Lipzen A."/>
            <person name="He G."/>
            <person name="Yan M."/>
            <person name="Ng V."/>
            <person name="Cullen D."/>
            <person name="Martin F."/>
            <person name="Rosso M.-N."/>
            <person name="Henrissat B."/>
            <person name="Hibbett D."/>
            <person name="Martinez A.T."/>
            <person name="Grigoriev I.V."/>
        </authorList>
    </citation>
    <scope>NUCLEOTIDE SEQUENCE</scope>
    <source>
        <strain evidence="2">CBS 247.69</strain>
    </source>
</reference>
<evidence type="ECO:0000313" key="2">
    <source>
        <dbReference type="EMBL" id="KAF9462967.1"/>
    </source>
</evidence>
<gene>
    <name evidence="2" type="ORF">BDZ94DRAFT_1260278</name>
</gene>
<evidence type="ECO:0000313" key="3">
    <source>
        <dbReference type="Proteomes" id="UP000807353"/>
    </source>
</evidence>
<feature type="domain" description="F-box" evidence="1">
    <location>
        <begin position="4"/>
        <end position="50"/>
    </location>
</feature>